<name>A0A5E7RDD9_PSEFL</name>
<proteinExistence type="predicted"/>
<dbReference type="Proteomes" id="UP000325565">
    <property type="component" value="Unassembled WGS sequence"/>
</dbReference>
<dbReference type="AlphaFoldDB" id="A0A5E7RDD9"/>
<sequence>MRTLNRLLLVGLLRTNVLIDRITPQRLALTRYLEDGAVPVDNNQIENLIQPWALSQIRRRTAVEASQ</sequence>
<reference evidence="2 3" key="1">
    <citation type="submission" date="2019-09" db="EMBL/GenBank/DDBJ databases">
        <authorList>
            <person name="Chandra G."/>
            <person name="Truman W A."/>
        </authorList>
    </citation>
    <scope>NUCLEOTIDE SEQUENCE [LARGE SCALE GENOMIC DNA]</scope>
    <source>
        <strain evidence="2">PS922</strain>
    </source>
</reference>
<dbReference type="EMBL" id="CABVJB010000001">
    <property type="protein sequence ID" value="VVP71508.1"/>
    <property type="molecule type" value="Genomic_DNA"/>
</dbReference>
<evidence type="ECO:0000313" key="3">
    <source>
        <dbReference type="Proteomes" id="UP000325565"/>
    </source>
</evidence>
<protein>
    <recommendedName>
        <fullName evidence="1">Transposase IS66 central domain-containing protein</fullName>
    </recommendedName>
</protein>
<evidence type="ECO:0000313" key="2">
    <source>
        <dbReference type="EMBL" id="VVP71508.1"/>
    </source>
</evidence>
<accession>A0A5E7RDD9</accession>
<organism evidence="2 3">
    <name type="scientific">Pseudomonas fluorescens</name>
    <dbReference type="NCBI Taxonomy" id="294"/>
    <lineage>
        <taxon>Bacteria</taxon>
        <taxon>Pseudomonadati</taxon>
        <taxon>Pseudomonadota</taxon>
        <taxon>Gammaproteobacteria</taxon>
        <taxon>Pseudomonadales</taxon>
        <taxon>Pseudomonadaceae</taxon>
        <taxon>Pseudomonas</taxon>
    </lineage>
</organism>
<dbReference type="Pfam" id="PF03050">
    <property type="entry name" value="DDE_Tnp_IS66"/>
    <property type="match status" value="1"/>
</dbReference>
<gene>
    <name evidence="2" type="ORF">PS922_00878</name>
</gene>
<feature type="domain" description="Transposase IS66 central" evidence="1">
    <location>
        <begin position="17"/>
        <end position="56"/>
    </location>
</feature>
<dbReference type="InterPro" id="IPR004291">
    <property type="entry name" value="Transposase_IS66_central"/>
</dbReference>
<evidence type="ECO:0000259" key="1">
    <source>
        <dbReference type="Pfam" id="PF03050"/>
    </source>
</evidence>